<evidence type="ECO:0000313" key="4">
    <source>
        <dbReference type="Proteomes" id="UP000290365"/>
    </source>
</evidence>
<protein>
    <recommendedName>
        <fullName evidence="5">YtkA-like domain-containing protein</fullName>
    </recommendedName>
</protein>
<dbReference type="Proteomes" id="UP000290365">
    <property type="component" value="Chromosome"/>
</dbReference>
<evidence type="ECO:0008006" key="5">
    <source>
        <dbReference type="Google" id="ProtNLM"/>
    </source>
</evidence>
<keyword evidence="1" id="KW-0472">Membrane</keyword>
<gene>
    <name evidence="3" type="ORF">EPA93_13815</name>
</gene>
<feature type="signal peptide" evidence="2">
    <location>
        <begin position="1"/>
        <end position="24"/>
    </location>
</feature>
<organism evidence="3 4">
    <name type="scientific">Ktedonosporobacter rubrisoli</name>
    <dbReference type="NCBI Taxonomy" id="2509675"/>
    <lineage>
        <taxon>Bacteria</taxon>
        <taxon>Bacillati</taxon>
        <taxon>Chloroflexota</taxon>
        <taxon>Ktedonobacteria</taxon>
        <taxon>Ktedonobacterales</taxon>
        <taxon>Ktedonosporobacteraceae</taxon>
        <taxon>Ktedonosporobacter</taxon>
    </lineage>
</organism>
<keyword evidence="4" id="KW-1185">Reference proteome</keyword>
<dbReference type="RefSeq" id="WP_129888087.1">
    <property type="nucleotide sequence ID" value="NZ_CP035758.1"/>
</dbReference>
<name>A0A4P6JP97_KTERU</name>
<feature type="transmembrane region" description="Helical" evidence="1">
    <location>
        <begin position="154"/>
        <end position="176"/>
    </location>
</feature>
<reference evidence="3 4" key="1">
    <citation type="submission" date="2019-01" db="EMBL/GenBank/DDBJ databases">
        <title>Ktedonosporobacter rubrisoli SCAWS-G2.</title>
        <authorList>
            <person name="Huang Y."/>
            <person name="Yan B."/>
        </authorList>
    </citation>
    <scope>NUCLEOTIDE SEQUENCE [LARGE SCALE GENOMIC DNA]</scope>
    <source>
        <strain evidence="3 4">SCAWS-G2</strain>
    </source>
</reference>
<keyword evidence="2" id="KW-0732">Signal</keyword>
<accession>A0A4P6JP97</accession>
<keyword evidence="1" id="KW-1133">Transmembrane helix</keyword>
<feature type="chain" id="PRO_5020307669" description="YtkA-like domain-containing protein" evidence="2">
    <location>
        <begin position="25"/>
        <end position="190"/>
    </location>
</feature>
<dbReference type="EMBL" id="CP035758">
    <property type="protein sequence ID" value="QBD77023.1"/>
    <property type="molecule type" value="Genomic_DNA"/>
</dbReference>
<dbReference type="AlphaFoldDB" id="A0A4P6JP97"/>
<dbReference type="OrthoDB" id="4717855at2"/>
<evidence type="ECO:0000256" key="2">
    <source>
        <dbReference type="SAM" id="SignalP"/>
    </source>
</evidence>
<sequence length="190" mass="20940">MRHVFFLITAFLIALGGAQLPAMSQSGTNGTPAPGYQGITAVHQEKVKVGPYTVTTGFSDWPMHADRSLDIIFIPDGGIADKHGTVTLISPSGQEIVHKLQRHPRMYEDWGLSITVLPEEGPWTFLFEIDGPLGHGVGRLAPIMLLERPGPPILLSWLVGLLPLYGLIALIIWAWLKVQPKKFSQVWSWS</sequence>
<keyword evidence="1" id="KW-0812">Transmembrane</keyword>
<evidence type="ECO:0000313" key="3">
    <source>
        <dbReference type="EMBL" id="QBD77023.1"/>
    </source>
</evidence>
<dbReference type="KEGG" id="kbs:EPA93_13815"/>
<evidence type="ECO:0000256" key="1">
    <source>
        <dbReference type="SAM" id="Phobius"/>
    </source>
</evidence>
<proteinExistence type="predicted"/>